<proteinExistence type="inferred from homology"/>
<dbReference type="Gene3D" id="1.10.10.10">
    <property type="entry name" value="Winged helix-like DNA-binding domain superfamily/Winged helix DNA-binding domain"/>
    <property type="match status" value="1"/>
</dbReference>
<dbReference type="Gene3D" id="3.40.190.290">
    <property type="match status" value="1"/>
</dbReference>
<dbReference type="RefSeq" id="WP_174560903.1">
    <property type="nucleotide sequence ID" value="NZ_CADDTS010000051.1"/>
</dbReference>
<dbReference type="Proteomes" id="UP000489961">
    <property type="component" value="Unassembled WGS sequence"/>
</dbReference>
<dbReference type="SUPFAM" id="SSF53850">
    <property type="entry name" value="Periplasmic binding protein-like II"/>
    <property type="match status" value="1"/>
</dbReference>
<dbReference type="SUPFAM" id="SSF46785">
    <property type="entry name" value="Winged helix' DNA-binding domain"/>
    <property type="match status" value="1"/>
</dbReference>
<dbReference type="InterPro" id="IPR058163">
    <property type="entry name" value="LysR-type_TF_proteobact-type"/>
</dbReference>
<dbReference type="InterPro" id="IPR036388">
    <property type="entry name" value="WH-like_DNA-bd_sf"/>
</dbReference>
<evidence type="ECO:0000313" key="6">
    <source>
        <dbReference type="EMBL" id="CAB1223048.1"/>
    </source>
</evidence>
<organism evidence="6 7">
    <name type="scientific">Acinetobacter bouvetii</name>
    <dbReference type="NCBI Taxonomy" id="202951"/>
    <lineage>
        <taxon>Bacteria</taxon>
        <taxon>Pseudomonadati</taxon>
        <taxon>Pseudomonadota</taxon>
        <taxon>Gammaproteobacteria</taxon>
        <taxon>Moraxellales</taxon>
        <taxon>Moraxellaceae</taxon>
        <taxon>Acinetobacter</taxon>
    </lineage>
</organism>
<dbReference type="InterPro" id="IPR000847">
    <property type="entry name" value="LysR_HTH_N"/>
</dbReference>
<dbReference type="GO" id="GO:0043565">
    <property type="term" value="F:sequence-specific DNA binding"/>
    <property type="evidence" value="ECO:0007669"/>
    <property type="project" value="TreeGrafter"/>
</dbReference>
<evidence type="ECO:0000256" key="3">
    <source>
        <dbReference type="ARBA" id="ARBA00023125"/>
    </source>
</evidence>
<accession>A0A811GI85</accession>
<reference evidence="6 7" key="1">
    <citation type="submission" date="2020-02" db="EMBL/GenBank/DDBJ databases">
        <authorList>
            <person name="Chaudhuri R."/>
        </authorList>
    </citation>
    <scope>NUCLEOTIDE SEQUENCE [LARGE SCALE GENOMIC DNA]</scope>
    <source>
        <strain evidence="6">SFB21</strain>
    </source>
</reference>
<keyword evidence="4" id="KW-0804">Transcription</keyword>
<dbReference type="PANTHER" id="PTHR30537">
    <property type="entry name" value="HTH-TYPE TRANSCRIPTIONAL REGULATOR"/>
    <property type="match status" value="1"/>
</dbReference>
<gene>
    <name evidence="6" type="primary">pgrR</name>
    <name evidence="6" type="ORF">SFB21_3215</name>
</gene>
<dbReference type="GO" id="GO:0006351">
    <property type="term" value="P:DNA-templated transcription"/>
    <property type="evidence" value="ECO:0007669"/>
    <property type="project" value="TreeGrafter"/>
</dbReference>
<sequence length="295" mass="33233">MKTNLNDLHAFIAVVQNGNFTKAASALGSTQSAVSQSISNLEQNLELKLFNRTTRSVTLTEAGEKLFEYVGHQLDDINLGLERLSLMKNKPHGRVRITADDFSIKYYIYNKIKKVVKEYPEITIELTSDNRQVDIAQEGYDAGVRLGLSIEKDMIAVPISHPIQMCLVASPKYMQGKTEIRNIQDLNQHYCLGIKLLTSNSLLPWSFTQGRKQVNYKPQSNLIFTGVDRVLDAVVDGLGVAYLPLDIVKDFLDTGRLLSFLNESVSTYPPLYLFYTSRRFNSPAFQIVCNALKEN</sequence>
<keyword evidence="2" id="KW-0805">Transcription regulation</keyword>
<dbReference type="EMBL" id="CADDTS010000051">
    <property type="protein sequence ID" value="CAB1223048.1"/>
    <property type="molecule type" value="Genomic_DNA"/>
</dbReference>
<keyword evidence="3" id="KW-0238">DNA-binding</keyword>
<evidence type="ECO:0000313" key="7">
    <source>
        <dbReference type="Proteomes" id="UP000489961"/>
    </source>
</evidence>
<dbReference type="PANTHER" id="PTHR30537:SF1">
    <property type="entry name" value="HTH-TYPE TRANSCRIPTIONAL REGULATOR PGRR"/>
    <property type="match status" value="1"/>
</dbReference>
<comment type="caution">
    <text evidence="6">The sequence shown here is derived from an EMBL/GenBank/DDBJ whole genome shotgun (WGS) entry which is preliminary data.</text>
</comment>
<dbReference type="InterPro" id="IPR036390">
    <property type="entry name" value="WH_DNA-bd_sf"/>
</dbReference>
<protein>
    <submittedName>
        <fullName evidence="6">HTH-type transcriptional regulator PgrR</fullName>
    </submittedName>
</protein>
<dbReference type="Pfam" id="PF03466">
    <property type="entry name" value="LysR_substrate"/>
    <property type="match status" value="1"/>
</dbReference>
<feature type="domain" description="HTH lysR-type" evidence="5">
    <location>
        <begin position="3"/>
        <end position="60"/>
    </location>
</feature>
<dbReference type="GO" id="GO:0003700">
    <property type="term" value="F:DNA-binding transcription factor activity"/>
    <property type="evidence" value="ECO:0007669"/>
    <property type="project" value="InterPro"/>
</dbReference>
<dbReference type="FunFam" id="1.10.10.10:FF:000001">
    <property type="entry name" value="LysR family transcriptional regulator"/>
    <property type="match status" value="1"/>
</dbReference>
<dbReference type="AlphaFoldDB" id="A0A811GI85"/>
<name>A0A811GI85_9GAMM</name>
<evidence type="ECO:0000259" key="5">
    <source>
        <dbReference type="PROSITE" id="PS50931"/>
    </source>
</evidence>
<evidence type="ECO:0000256" key="2">
    <source>
        <dbReference type="ARBA" id="ARBA00023015"/>
    </source>
</evidence>
<evidence type="ECO:0000256" key="4">
    <source>
        <dbReference type="ARBA" id="ARBA00023163"/>
    </source>
</evidence>
<dbReference type="PROSITE" id="PS50931">
    <property type="entry name" value="HTH_LYSR"/>
    <property type="match status" value="1"/>
</dbReference>
<comment type="similarity">
    <text evidence="1">Belongs to the LysR transcriptional regulatory family.</text>
</comment>
<dbReference type="PRINTS" id="PR00039">
    <property type="entry name" value="HTHLYSR"/>
</dbReference>
<dbReference type="InterPro" id="IPR005119">
    <property type="entry name" value="LysR_subst-bd"/>
</dbReference>
<evidence type="ECO:0000256" key="1">
    <source>
        <dbReference type="ARBA" id="ARBA00009437"/>
    </source>
</evidence>
<dbReference type="Pfam" id="PF00126">
    <property type="entry name" value="HTH_1"/>
    <property type="match status" value="1"/>
</dbReference>